<proteinExistence type="predicted"/>
<feature type="non-terminal residue" evidence="2">
    <location>
        <position position="1"/>
    </location>
</feature>
<dbReference type="Proteomes" id="UP000265520">
    <property type="component" value="Unassembled WGS sequence"/>
</dbReference>
<sequence length="128" mass="13967">RGYFLHGLKPEVRGKVRSLASIGDLNRTKLMQVTRAVEKEINGKSGSGSGYNRGSKHNTGLSRNGPQGSRSDWVMVKNREGSNGGGAKSGSGGLRSEKLGHGDRKRTGPRDRGFTHLSYNELMERKQK</sequence>
<feature type="compositionally biased region" description="Gly residues" evidence="1">
    <location>
        <begin position="82"/>
        <end position="93"/>
    </location>
</feature>
<evidence type="ECO:0000256" key="1">
    <source>
        <dbReference type="SAM" id="MobiDB-lite"/>
    </source>
</evidence>
<dbReference type="AlphaFoldDB" id="A0A392RLJ4"/>
<feature type="compositionally biased region" description="Basic and acidic residues" evidence="1">
    <location>
        <begin position="95"/>
        <end position="114"/>
    </location>
</feature>
<feature type="non-terminal residue" evidence="2">
    <location>
        <position position="128"/>
    </location>
</feature>
<keyword evidence="3" id="KW-1185">Reference proteome</keyword>
<comment type="caution">
    <text evidence="2">The sequence shown here is derived from an EMBL/GenBank/DDBJ whole genome shotgun (WGS) entry which is preliminary data.</text>
</comment>
<dbReference type="EMBL" id="LXQA010245321">
    <property type="protein sequence ID" value="MCI37503.1"/>
    <property type="molecule type" value="Genomic_DNA"/>
</dbReference>
<reference evidence="2 3" key="1">
    <citation type="journal article" date="2018" name="Front. Plant Sci.">
        <title>Red Clover (Trifolium pratense) and Zigzag Clover (T. medium) - A Picture of Genomic Similarities and Differences.</title>
        <authorList>
            <person name="Dluhosova J."/>
            <person name="Istvanek J."/>
            <person name="Nedelnik J."/>
            <person name="Repkova J."/>
        </authorList>
    </citation>
    <scope>NUCLEOTIDE SEQUENCE [LARGE SCALE GENOMIC DNA]</scope>
    <source>
        <strain evidence="3">cv. 10/8</strain>
        <tissue evidence="2">Leaf</tissue>
    </source>
</reference>
<feature type="region of interest" description="Disordered" evidence="1">
    <location>
        <begin position="39"/>
        <end position="128"/>
    </location>
</feature>
<protein>
    <submittedName>
        <fullName evidence="2">Uncharacterized protein</fullName>
    </submittedName>
</protein>
<organism evidence="2 3">
    <name type="scientific">Trifolium medium</name>
    <dbReference type="NCBI Taxonomy" id="97028"/>
    <lineage>
        <taxon>Eukaryota</taxon>
        <taxon>Viridiplantae</taxon>
        <taxon>Streptophyta</taxon>
        <taxon>Embryophyta</taxon>
        <taxon>Tracheophyta</taxon>
        <taxon>Spermatophyta</taxon>
        <taxon>Magnoliopsida</taxon>
        <taxon>eudicotyledons</taxon>
        <taxon>Gunneridae</taxon>
        <taxon>Pentapetalae</taxon>
        <taxon>rosids</taxon>
        <taxon>fabids</taxon>
        <taxon>Fabales</taxon>
        <taxon>Fabaceae</taxon>
        <taxon>Papilionoideae</taxon>
        <taxon>50 kb inversion clade</taxon>
        <taxon>NPAAA clade</taxon>
        <taxon>Hologalegina</taxon>
        <taxon>IRL clade</taxon>
        <taxon>Trifolieae</taxon>
        <taxon>Trifolium</taxon>
    </lineage>
</organism>
<evidence type="ECO:0000313" key="3">
    <source>
        <dbReference type="Proteomes" id="UP000265520"/>
    </source>
</evidence>
<evidence type="ECO:0000313" key="2">
    <source>
        <dbReference type="EMBL" id="MCI37503.1"/>
    </source>
</evidence>
<feature type="compositionally biased region" description="Polar residues" evidence="1">
    <location>
        <begin position="57"/>
        <end position="70"/>
    </location>
</feature>
<name>A0A392RLJ4_9FABA</name>
<accession>A0A392RLJ4</accession>